<comment type="similarity">
    <text evidence="1">Belongs to the ATP-dependent AMP-binding enzyme family.</text>
</comment>
<feature type="domain" description="AMP-dependent synthetase/ligase" evidence="3">
    <location>
        <begin position="20"/>
        <end position="371"/>
    </location>
</feature>
<dbReference type="InterPro" id="IPR042099">
    <property type="entry name" value="ANL_N_sf"/>
</dbReference>
<sequence>MEPVNHQSPNRVHHLLAPWLASQPDALALRDATLSLSYGALEQKSDDMANRLAQAGVRPGDRVLIVGENCVALCVLFLALSKLDAWTIVVNARLSGREIDQFIEHSGARRVLYLCHVSEDARSHSQRHGATDLPSDLGDIAIGAQASNVTAEPCFPDPAQQVAAMVYTSGTTGSPKGVMLTHANLMFVAQSARDVRRLTPDDVIYGVLPMAHVVGLSTQFLGAICSGATLILEPRFAPQSTLRALAEDRVTIFTGVPALFARVLEWTRANGMALVAPQLRLISVAGSPLTPSLKADIERAFKLPLQNGYGLTETAPTIAQTRLEAPRTDCSVGPAIPGVELRVVNADGAEVPCGVTGELHVRGPGVMKGYYRNAALTSSVLDPNGWFNTGDMANIDAEGALFISGRTKELIIRSGFNVYPLEVEQVLNAYPGVVQSAVVGREAHHNEEIVAFLETKAGADIDMRALREYLRDSLSPYKQPTDIRFMEALPSAPNGKVLKNTLKELARTAPAKT</sequence>
<comment type="caution">
    <text evidence="5">The sequence shown here is derived from an EMBL/GenBank/DDBJ whole genome shotgun (WGS) entry which is preliminary data.</text>
</comment>
<dbReference type="Pfam" id="PF00501">
    <property type="entry name" value="AMP-binding"/>
    <property type="match status" value="1"/>
</dbReference>
<dbReference type="Gene3D" id="3.30.300.30">
    <property type="match status" value="1"/>
</dbReference>
<keyword evidence="2" id="KW-0436">Ligase</keyword>
<dbReference type="SUPFAM" id="SSF56801">
    <property type="entry name" value="Acetyl-CoA synthetase-like"/>
    <property type="match status" value="1"/>
</dbReference>
<dbReference type="PROSITE" id="PS00455">
    <property type="entry name" value="AMP_BINDING"/>
    <property type="match status" value="1"/>
</dbReference>
<dbReference type="Proteomes" id="UP001385892">
    <property type="component" value="Unassembled WGS sequence"/>
</dbReference>
<dbReference type="Pfam" id="PF13193">
    <property type="entry name" value="AMP-binding_C"/>
    <property type="match status" value="1"/>
</dbReference>
<evidence type="ECO:0000313" key="6">
    <source>
        <dbReference type="Proteomes" id="UP001385892"/>
    </source>
</evidence>
<dbReference type="InterPro" id="IPR025110">
    <property type="entry name" value="AMP-bd_C"/>
</dbReference>
<organism evidence="5 6">
    <name type="scientific">Variovorax rhizosphaerae</name>
    <dbReference type="NCBI Taxonomy" id="1836200"/>
    <lineage>
        <taxon>Bacteria</taxon>
        <taxon>Pseudomonadati</taxon>
        <taxon>Pseudomonadota</taxon>
        <taxon>Betaproteobacteria</taxon>
        <taxon>Burkholderiales</taxon>
        <taxon>Comamonadaceae</taxon>
        <taxon>Variovorax</taxon>
    </lineage>
</organism>
<dbReference type="EMBL" id="JBBKZT010000003">
    <property type="protein sequence ID" value="MEJ8846672.1"/>
    <property type="molecule type" value="Genomic_DNA"/>
</dbReference>
<feature type="domain" description="AMP-binding enzyme C-terminal" evidence="4">
    <location>
        <begin position="422"/>
        <end position="496"/>
    </location>
</feature>
<name>A0ABU8WGP8_9BURK</name>
<dbReference type="PANTHER" id="PTHR43201:SF5">
    <property type="entry name" value="MEDIUM-CHAIN ACYL-COA LIGASE ACSF2, MITOCHONDRIAL"/>
    <property type="match status" value="1"/>
</dbReference>
<proteinExistence type="inferred from homology"/>
<protein>
    <submittedName>
        <fullName evidence="5">AMP-binding protein</fullName>
    </submittedName>
</protein>
<evidence type="ECO:0000259" key="4">
    <source>
        <dbReference type="Pfam" id="PF13193"/>
    </source>
</evidence>
<dbReference type="PANTHER" id="PTHR43201">
    <property type="entry name" value="ACYL-COA SYNTHETASE"/>
    <property type="match status" value="1"/>
</dbReference>
<reference evidence="5 6" key="1">
    <citation type="submission" date="2024-03" db="EMBL/GenBank/DDBJ databases">
        <title>Novel species of the genus Variovorax.</title>
        <authorList>
            <person name="Liu Q."/>
            <person name="Xin Y.-H."/>
        </authorList>
    </citation>
    <scope>NUCLEOTIDE SEQUENCE [LARGE SCALE GENOMIC DNA]</scope>
    <source>
        <strain evidence="5 6">KACC 18900</strain>
    </source>
</reference>
<evidence type="ECO:0000256" key="2">
    <source>
        <dbReference type="ARBA" id="ARBA00022598"/>
    </source>
</evidence>
<gene>
    <name evidence="5" type="ORF">WKW82_08430</name>
</gene>
<evidence type="ECO:0000256" key="1">
    <source>
        <dbReference type="ARBA" id="ARBA00006432"/>
    </source>
</evidence>
<dbReference type="InterPro" id="IPR020845">
    <property type="entry name" value="AMP-binding_CS"/>
</dbReference>
<dbReference type="RefSeq" id="WP_340341816.1">
    <property type="nucleotide sequence ID" value="NZ_JBBKZT010000003.1"/>
</dbReference>
<dbReference type="InterPro" id="IPR000873">
    <property type="entry name" value="AMP-dep_synth/lig_dom"/>
</dbReference>
<accession>A0ABU8WGP8</accession>
<dbReference type="Gene3D" id="3.40.50.12780">
    <property type="entry name" value="N-terminal domain of ligase-like"/>
    <property type="match status" value="1"/>
</dbReference>
<evidence type="ECO:0000313" key="5">
    <source>
        <dbReference type="EMBL" id="MEJ8846672.1"/>
    </source>
</evidence>
<dbReference type="InterPro" id="IPR045851">
    <property type="entry name" value="AMP-bd_C_sf"/>
</dbReference>
<keyword evidence="6" id="KW-1185">Reference proteome</keyword>
<evidence type="ECO:0000259" key="3">
    <source>
        <dbReference type="Pfam" id="PF00501"/>
    </source>
</evidence>